<keyword evidence="2" id="KW-1185">Reference proteome</keyword>
<name>A0ACC0ZC14_9ROSI</name>
<evidence type="ECO:0000313" key="2">
    <source>
        <dbReference type="Proteomes" id="UP001163603"/>
    </source>
</evidence>
<dbReference type="EMBL" id="CM047737">
    <property type="protein sequence ID" value="KAJ0048733.1"/>
    <property type="molecule type" value="Genomic_DNA"/>
</dbReference>
<sequence>MVGLVGFGCVMCVCRSSGRSVGWACGVMCVVVPFFCSGMRSCGSCWLLRSGWEKSLLLFVELISLDEKKKQLPKKFLRRTNKLGKMHCKWSANNGEAIVHRSWNEWMDGGGSLGHWNEN</sequence>
<reference evidence="2" key="1">
    <citation type="journal article" date="2023" name="G3 (Bethesda)">
        <title>Genome assembly and association tests identify interacting loci associated with vigor, precocity, and sex in interspecific pistachio rootstocks.</title>
        <authorList>
            <person name="Palmer W."/>
            <person name="Jacygrad E."/>
            <person name="Sagayaradj S."/>
            <person name="Cavanaugh K."/>
            <person name="Han R."/>
            <person name="Bertier L."/>
            <person name="Beede B."/>
            <person name="Kafkas S."/>
            <person name="Golino D."/>
            <person name="Preece J."/>
            <person name="Michelmore R."/>
        </authorList>
    </citation>
    <scope>NUCLEOTIDE SEQUENCE [LARGE SCALE GENOMIC DNA]</scope>
</reference>
<evidence type="ECO:0000313" key="1">
    <source>
        <dbReference type="EMBL" id="KAJ0048733.1"/>
    </source>
</evidence>
<organism evidence="1 2">
    <name type="scientific">Pistacia integerrima</name>
    <dbReference type="NCBI Taxonomy" id="434235"/>
    <lineage>
        <taxon>Eukaryota</taxon>
        <taxon>Viridiplantae</taxon>
        <taxon>Streptophyta</taxon>
        <taxon>Embryophyta</taxon>
        <taxon>Tracheophyta</taxon>
        <taxon>Spermatophyta</taxon>
        <taxon>Magnoliopsida</taxon>
        <taxon>eudicotyledons</taxon>
        <taxon>Gunneridae</taxon>
        <taxon>Pentapetalae</taxon>
        <taxon>rosids</taxon>
        <taxon>malvids</taxon>
        <taxon>Sapindales</taxon>
        <taxon>Anacardiaceae</taxon>
        <taxon>Pistacia</taxon>
    </lineage>
</organism>
<gene>
    <name evidence="1" type="ORF">Pint_17052</name>
</gene>
<comment type="caution">
    <text evidence="1">The sequence shown here is derived from an EMBL/GenBank/DDBJ whole genome shotgun (WGS) entry which is preliminary data.</text>
</comment>
<protein>
    <submittedName>
        <fullName evidence="1">Uncharacterized protein</fullName>
    </submittedName>
</protein>
<accession>A0ACC0ZC14</accession>
<dbReference type="Proteomes" id="UP001163603">
    <property type="component" value="Chromosome 2"/>
</dbReference>
<proteinExistence type="predicted"/>